<proteinExistence type="predicted"/>
<evidence type="ECO:0000313" key="1">
    <source>
        <dbReference type="EMBL" id="VDL65571.1"/>
    </source>
</evidence>
<sequence length="89" mass="9995">MRRQLNALTRRVALPLATTPPHSDYGMQWATNYPYRSHHRRPAPATAAATAEATAGKEFVLPSAVVMGYGFCWDDFPTDYAKNYDFNVT</sequence>
<organism evidence="3">
    <name type="scientific">Nippostrongylus brasiliensis</name>
    <name type="common">Rat hookworm</name>
    <dbReference type="NCBI Taxonomy" id="27835"/>
    <lineage>
        <taxon>Eukaryota</taxon>
        <taxon>Metazoa</taxon>
        <taxon>Ecdysozoa</taxon>
        <taxon>Nematoda</taxon>
        <taxon>Chromadorea</taxon>
        <taxon>Rhabditida</taxon>
        <taxon>Rhabditina</taxon>
        <taxon>Rhabditomorpha</taxon>
        <taxon>Strongyloidea</taxon>
        <taxon>Heligmosomidae</taxon>
        <taxon>Nippostrongylus</taxon>
    </lineage>
</organism>
<evidence type="ECO:0000313" key="3">
    <source>
        <dbReference type="WBParaSite" id="NBR_0000198001-mRNA-1"/>
    </source>
</evidence>
<reference evidence="3" key="1">
    <citation type="submission" date="2017-02" db="UniProtKB">
        <authorList>
            <consortium name="WormBaseParasite"/>
        </authorList>
    </citation>
    <scope>IDENTIFICATION</scope>
</reference>
<dbReference type="AlphaFoldDB" id="A0A0N4XHH8"/>
<accession>A0A0N4XHH8</accession>
<name>A0A0N4XHH8_NIPBR</name>
<dbReference type="WBParaSite" id="NBR_0000198001-mRNA-1">
    <property type="protein sequence ID" value="NBR_0000198001-mRNA-1"/>
    <property type="gene ID" value="NBR_0000198001"/>
</dbReference>
<gene>
    <name evidence="1" type="ORF">NBR_LOCUS1982</name>
</gene>
<evidence type="ECO:0000313" key="2">
    <source>
        <dbReference type="Proteomes" id="UP000271162"/>
    </source>
</evidence>
<reference evidence="1 2" key="2">
    <citation type="submission" date="2018-11" db="EMBL/GenBank/DDBJ databases">
        <authorList>
            <consortium name="Pathogen Informatics"/>
        </authorList>
    </citation>
    <scope>NUCLEOTIDE SEQUENCE [LARGE SCALE GENOMIC DNA]</scope>
</reference>
<dbReference type="Proteomes" id="UP000271162">
    <property type="component" value="Unassembled WGS sequence"/>
</dbReference>
<keyword evidence="2" id="KW-1185">Reference proteome</keyword>
<protein>
    <submittedName>
        <fullName evidence="1 3">Uncharacterized protein</fullName>
    </submittedName>
</protein>
<dbReference type="EMBL" id="UYSL01001938">
    <property type="protein sequence ID" value="VDL65571.1"/>
    <property type="molecule type" value="Genomic_DNA"/>
</dbReference>